<evidence type="ECO:0008006" key="3">
    <source>
        <dbReference type="Google" id="ProtNLM"/>
    </source>
</evidence>
<protein>
    <recommendedName>
        <fullName evidence="3">DUF2283 domain-containing protein</fullName>
    </recommendedName>
</protein>
<dbReference type="InterPro" id="IPR019270">
    <property type="entry name" value="DUF2283"/>
</dbReference>
<accession>A0A2H0YMB8</accession>
<dbReference type="EMBL" id="PEYD01000020">
    <property type="protein sequence ID" value="PIS39610.1"/>
    <property type="molecule type" value="Genomic_DNA"/>
</dbReference>
<evidence type="ECO:0000313" key="2">
    <source>
        <dbReference type="Proteomes" id="UP000230088"/>
    </source>
</evidence>
<name>A0A2H0YMB8_9BACT</name>
<comment type="caution">
    <text evidence="1">The sequence shown here is derived from an EMBL/GenBank/DDBJ whole genome shotgun (WGS) entry which is preliminary data.</text>
</comment>
<dbReference type="Pfam" id="PF10049">
    <property type="entry name" value="DUF2283"/>
    <property type="match status" value="1"/>
</dbReference>
<reference evidence="2" key="1">
    <citation type="submission" date="2017-09" db="EMBL/GenBank/DDBJ databases">
        <title>Depth-based differentiation of microbial function through sediment-hosted aquifers and enrichment of novel symbionts in the deep terrestrial subsurface.</title>
        <authorList>
            <person name="Probst A.J."/>
            <person name="Ladd B."/>
            <person name="Jarett J.K."/>
            <person name="Geller-Mcgrath D.E."/>
            <person name="Sieber C.M.K."/>
            <person name="Emerson J.B."/>
            <person name="Anantharaman K."/>
            <person name="Thomas B.C."/>
            <person name="Malmstrom R."/>
            <person name="Stieglmeier M."/>
            <person name="Klingl A."/>
            <person name="Woyke T."/>
            <person name="Ryan C.M."/>
            <person name="Banfield J.F."/>
        </authorList>
    </citation>
    <scope>NUCLEOTIDE SEQUENCE [LARGE SCALE GENOMIC DNA]</scope>
</reference>
<sequence length="78" mass="9126">MVEKTLEKIYQSIPLIREFPFGHIWIDYDKGADVLYISFEKPQRATDSILTENNILIRKRDGKIIGLTIINVSKFENK</sequence>
<proteinExistence type="predicted"/>
<dbReference type="Proteomes" id="UP000230088">
    <property type="component" value="Unassembled WGS sequence"/>
</dbReference>
<gene>
    <name evidence="1" type="ORF">COT33_01155</name>
</gene>
<dbReference type="AlphaFoldDB" id="A0A2H0YMB8"/>
<organism evidence="1 2">
    <name type="scientific">Candidatus Nealsonbacteria bacterium CG08_land_8_20_14_0_20_38_20</name>
    <dbReference type="NCBI Taxonomy" id="1974705"/>
    <lineage>
        <taxon>Bacteria</taxon>
        <taxon>Candidatus Nealsoniibacteriota</taxon>
    </lineage>
</organism>
<evidence type="ECO:0000313" key="1">
    <source>
        <dbReference type="EMBL" id="PIS39610.1"/>
    </source>
</evidence>